<evidence type="ECO:0000313" key="1">
    <source>
        <dbReference type="EMBL" id="QKX62875.1"/>
    </source>
</evidence>
<dbReference type="KEGG" id="trg:TRUGW13939_10043"/>
<dbReference type="OrthoDB" id="2862635at2759"/>
<evidence type="ECO:0000313" key="2">
    <source>
        <dbReference type="Proteomes" id="UP000509510"/>
    </source>
</evidence>
<protein>
    <submittedName>
        <fullName evidence="1">Uncharacterized protein</fullName>
    </submittedName>
</protein>
<gene>
    <name evidence="1" type="ORF">TRUGW13939_10043</name>
</gene>
<name>A0A7H8RBM3_TALRU</name>
<dbReference type="EMBL" id="CP055902">
    <property type="protein sequence ID" value="QKX62875.1"/>
    <property type="molecule type" value="Genomic_DNA"/>
</dbReference>
<dbReference type="GeneID" id="55997524"/>
<keyword evidence="2" id="KW-1185">Reference proteome</keyword>
<sequence length="101" mass="11481">MQSVAPEVLLIHYNEDEIVYWGNLPLPDVASVSDDEWSSLLQALLSPALGLKETCVKLRWALDMIERLDGLKESELRTYLVVSIEQRVTKGARHRKEPSGY</sequence>
<organism evidence="1 2">
    <name type="scientific">Talaromyces rugulosus</name>
    <name type="common">Penicillium rugulosum</name>
    <dbReference type="NCBI Taxonomy" id="121627"/>
    <lineage>
        <taxon>Eukaryota</taxon>
        <taxon>Fungi</taxon>
        <taxon>Dikarya</taxon>
        <taxon>Ascomycota</taxon>
        <taxon>Pezizomycotina</taxon>
        <taxon>Eurotiomycetes</taxon>
        <taxon>Eurotiomycetidae</taxon>
        <taxon>Eurotiales</taxon>
        <taxon>Trichocomaceae</taxon>
        <taxon>Talaromyces</taxon>
        <taxon>Talaromyces sect. Islandici</taxon>
    </lineage>
</organism>
<dbReference type="Proteomes" id="UP000509510">
    <property type="component" value="Chromosome V"/>
</dbReference>
<dbReference type="AlphaFoldDB" id="A0A7H8RBM3"/>
<proteinExistence type="predicted"/>
<accession>A0A7H8RBM3</accession>
<reference evidence="2" key="1">
    <citation type="submission" date="2020-06" db="EMBL/GenBank/DDBJ databases">
        <title>A chromosome-scale genome assembly of Talaromyces rugulosus W13939.</title>
        <authorList>
            <person name="Wang B."/>
            <person name="Guo L."/>
            <person name="Ye K."/>
            <person name="Wang L."/>
        </authorList>
    </citation>
    <scope>NUCLEOTIDE SEQUENCE [LARGE SCALE GENOMIC DNA]</scope>
    <source>
        <strain evidence="2">W13939</strain>
    </source>
</reference>
<dbReference type="RefSeq" id="XP_035349049.1">
    <property type="nucleotide sequence ID" value="XM_035493156.1"/>
</dbReference>